<feature type="domain" description="Glucose/Sorbosone dehydrogenase" evidence="3">
    <location>
        <begin position="105"/>
        <end position="275"/>
    </location>
</feature>
<dbReference type="InterPro" id="IPR012938">
    <property type="entry name" value="Glc/Sorbosone_DH"/>
</dbReference>
<gene>
    <name evidence="4" type="ORF">EWH70_06305</name>
</gene>
<feature type="chain" id="PRO_5020742462" evidence="2">
    <location>
        <begin position="26"/>
        <end position="384"/>
    </location>
</feature>
<protein>
    <submittedName>
        <fullName evidence="4">Glucose dehydrogenase</fullName>
    </submittedName>
</protein>
<keyword evidence="5" id="KW-1185">Reference proteome</keyword>
<dbReference type="InterPro" id="IPR011042">
    <property type="entry name" value="6-blade_b-propeller_TolB-like"/>
</dbReference>
<dbReference type="SUPFAM" id="SSF63829">
    <property type="entry name" value="Calcium-dependent phosphotriesterase"/>
    <property type="match status" value="1"/>
</dbReference>
<evidence type="ECO:0000259" key="3">
    <source>
        <dbReference type="Pfam" id="PF07995"/>
    </source>
</evidence>
<keyword evidence="2" id="KW-0732">Signal</keyword>
<dbReference type="PANTHER" id="PTHR19328">
    <property type="entry name" value="HEDGEHOG-INTERACTING PROTEIN"/>
    <property type="match status" value="1"/>
</dbReference>
<feature type="compositionally biased region" description="Pro residues" evidence="1">
    <location>
        <begin position="58"/>
        <end position="74"/>
    </location>
</feature>
<name>A0A4Q7JB70_9PSEU</name>
<evidence type="ECO:0000313" key="5">
    <source>
        <dbReference type="Proteomes" id="UP000292003"/>
    </source>
</evidence>
<dbReference type="Gene3D" id="2.120.10.30">
    <property type="entry name" value="TolB, C-terminal domain"/>
    <property type="match status" value="1"/>
</dbReference>
<dbReference type="Pfam" id="PF07995">
    <property type="entry name" value="GSDH"/>
    <property type="match status" value="1"/>
</dbReference>
<organism evidence="4 5">
    <name type="scientific">Amycolatopsis suaedae</name>
    <dbReference type="NCBI Taxonomy" id="2510978"/>
    <lineage>
        <taxon>Bacteria</taxon>
        <taxon>Bacillati</taxon>
        <taxon>Actinomycetota</taxon>
        <taxon>Actinomycetes</taxon>
        <taxon>Pseudonocardiales</taxon>
        <taxon>Pseudonocardiaceae</taxon>
        <taxon>Amycolatopsis</taxon>
    </lineage>
</organism>
<sequence>MRTRSRTSALLAALAAGSLLLSACAEFPDSASGQDFQPAPEVTPEAGPNPNQESGGPPASPPPSSRSTPVPPPQGCTDFNPAVIGTCMDLVTAVAGLPGADGNPTALAGERGGKVWHVAPKAEKREFATLGVESLLGLALSPTYAEDQLVFAYVTTATDSRVVRFAQGQEAKPVLTGLPKGPGTIAADRKGALLVATGDGGNPGAAADPNSMAGKVLRIDAAGKPAAGNPTAGSAVLSSGLRSPGGLCANADGSRIWVTDRAPDKDLLYRVTPGRPLAVPAWTWADRPGVAGCVDWGNVVSVAASVAANLQSLPVTPEGAVSGKPSATLDAKGGGFGRLAGIDMITPQLAVGGTVNKDGGQPVSSDDRAVLIVPQGASGGPGKD</sequence>
<dbReference type="EMBL" id="SFCC01000003">
    <property type="protein sequence ID" value="RZQ64529.1"/>
    <property type="molecule type" value="Genomic_DNA"/>
</dbReference>
<dbReference type="OrthoDB" id="9770043at2"/>
<feature type="region of interest" description="Disordered" evidence="1">
    <location>
        <begin position="29"/>
        <end position="77"/>
    </location>
</feature>
<dbReference type="PANTHER" id="PTHR19328:SF13">
    <property type="entry name" value="HIPL1 PROTEIN"/>
    <property type="match status" value="1"/>
</dbReference>
<dbReference type="AlphaFoldDB" id="A0A4Q7JB70"/>
<evidence type="ECO:0000256" key="1">
    <source>
        <dbReference type="SAM" id="MobiDB-lite"/>
    </source>
</evidence>
<reference evidence="4 5" key="1">
    <citation type="submission" date="2019-02" db="EMBL/GenBank/DDBJ databases">
        <title>Draft genome sequence of Amycolatopsis sp. 8-3EHSu isolated from roots of Suaeda maritima.</title>
        <authorList>
            <person name="Duangmal K."/>
            <person name="Chantavorakit T."/>
        </authorList>
    </citation>
    <scope>NUCLEOTIDE SEQUENCE [LARGE SCALE GENOMIC DNA]</scope>
    <source>
        <strain evidence="4 5">8-3EHSu</strain>
    </source>
</reference>
<evidence type="ECO:0000313" key="4">
    <source>
        <dbReference type="EMBL" id="RZQ64529.1"/>
    </source>
</evidence>
<evidence type="ECO:0000256" key="2">
    <source>
        <dbReference type="SAM" id="SignalP"/>
    </source>
</evidence>
<accession>A0A4Q7JB70</accession>
<dbReference type="PROSITE" id="PS51257">
    <property type="entry name" value="PROKAR_LIPOPROTEIN"/>
    <property type="match status" value="1"/>
</dbReference>
<proteinExistence type="predicted"/>
<dbReference type="RefSeq" id="WP_130474328.1">
    <property type="nucleotide sequence ID" value="NZ_SFCC01000003.1"/>
</dbReference>
<feature type="signal peptide" evidence="2">
    <location>
        <begin position="1"/>
        <end position="25"/>
    </location>
</feature>
<comment type="caution">
    <text evidence="4">The sequence shown here is derived from an EMBL/GenBank/DDBJ whole genome shotgun (WGS) entry which is preliminary data.</text>
</comment>
<dbReference type="Proteomes" id="UP000292003">
    <property type="component" value="Unassembled WGS sequence"/>
</dbReference>